<reference evidence="1 2" key="1">
    <citation type="journal article" date="2014" name="PLoS Genet.">
        <title>Phylogenetically driven sequencing of extremely halophilic archaea reveals strategies for static and dynamic osmo-response.</title>
        <authorList>
            <person name="Becker E.A."/>
            <person name="Seitzer P.M."/>
            <person name="Tritt A."/>
            <person name="Larsen D."/>
            <person name="Krusor M."/>
            <person name="Yao A.I."/>
            <person name="Wu D."/>
            <person name="Madern D."/>
            <person name="Eisen J.A."/>
            <person name="Darling A.E."/>
            <person name="Facciotti M.T."/>
        </authorList>
    </citation>
    <scope>NUCLEOTIDE SEQUENCE [LARGE SCALE GENOMIC DNA]</scope>
    <source>
        <strain evidence="1 2">ATCC BAA-1512</strain>
    </source>
</reference>
<dbReference type="Proteomes" id="UP000011550">
    <property type="component" value="Unassembled WGS sequence"/>
</dbReference>
<organism evidence="1 2">
    <name type="scientific">Haloferax mucosum ATCC BAA-1512</name>
    <dbReference type="NCBI Taxonomy" id="662479"/>
    <lineage>
        <taxon>Archaea</taxon>
        <taxon>Methanobacteriati</taxon>
        <taxon>Methanobacteriota</taxon>
        <taxon>Stenosarchaea group</taxon>
        <taxon>Halobacteria</taxon>
        <taxon>Halobacteriales</taxon>
        <taxon>Haloferacaceae</taxon>
        <taxon>Haloferax</taxon>
    </lineage>
</organism>
<evidence type="ECO:0000313" key="2">
    <source>
        <dbReference type="Proteomes" id="UP000011550"/>
    </source>
</evidence>
<name>M0I3C7_9EURY</name>
<gene>
    <name evidence="1" type="ORF">C440_13339</name>
</gene>
<comment type="caution">
    <text evidence="1">The sequence shown here is derived from an EMBL/GenBank/DDBJ whole genome shotgun (WGS) entry which is preliminary data.</text>
</comment>
<accession>M0I3C7</accession>
<dbReference type="EMBL" id="AOLN01000018">
    <property type="protein sequence ID" value="ELZ91300.1"/>
    <property type="molecule type" value="Genomic_DNA"/>
</dbReference>
<dbReference type="STRING" id="662479.C440_13339"/>
<evidence type="ECO:0000313" key="1">
    <source>
        <dbReference type="EMBL" id="ELZ91300.1"/>
    </source>
</evidence>
<keyword evidence="2" id="KW-1185">Reference proteome</keyword>
<dbReference type="AlphaFoldDB" id="M0I3C7"/>
<sequence>MRDAAGHVESIHDRIGTGVLNVVWDTTAYNMCIFATNIKRAYGFLVSSIIPDDIVMHVREYGDYSQWNNKGYSPVVAMVTWCARVPSVRFVVRIASRGAPHVV</sequence>
<protein>
    <submittedName>
        <fullName evidence="1">Uncharacterized protein</fullName>
    </submittedName>
</protein>
<proteinExistence type="predicted"/>